<dbReference type="OrthoDB" id="2535105at2759"/>
<keyword evidence="1" id="KW-0812">Transmembrane</keyword>
<protein>
    <submittedName>
        <fullName evidence="2">Uncharacterized protein</fullName>
    </submittedName>
</protein>
<keyword evidence="3" id="KW-1185">Reference proteome</keyword>
<evidence type="ECO:0000256" key="1">
    <source>
        <dbReference type="SAM" id="Phobius"/>
    </source>
</evidence>
<name>A0A6A4GK29_9AGAR</name>
<dbReference type="AlphaFoldDB" id="A0A6A4GK29"/>
<evidence type="ECO:0000313" key="3">
    <source>
        <dbReference type="Proteomes" id="UP000799118"/>
    </source>
</evidence>
<feature type="transmembrane region" description="Helical" evidence="1">
    <location>
        <begin position="45"/>
        <end position="69"/>
    </location>
</feature>
<dbReference type="EMBL" id="ML769913">
    <property type="protein sequence ID" value="KAE9386092.1"/>
    <property type="molecule type" value="Genomic_DNA"/>
</dbReference>
<proteinExistence type="predicted"/>
<dbReference type="Proteomes" id="UP000799118">
    <property type="component" value="Unassembled WGS sequence"/>
</dbReference>
<organism evidence="2 3">
    <name type="scientific">Gymnopus androsaceus JB14</name>
    <dbReference type="NCBI Taxonomy" id="1447944"/>
    <lineage>
        <taxon>Eukaryota</taxon>
        <taxon>Fungi</taxon>
        <taxon>Dikarya</taxon>
        <taxon>Basidiomycota</taxon>
        <taxon>Agaricomycotina</taxon>
        <taxon>Agaricomycetes</taxon>
        <taxon>Agaricomycetidae</taxon>
        <taxon>Agaricales</taxon>
        <taxon>Marasmiineae</taxon>
        <taxon>Omphalotaceae</taxon>
        <taxon>Gymnopus</taxon>
    </lineage>
</organism>
<keyword evidence="1" id="KW-0472">Membrane</keyword>
<gene>
    <name evidence="2" type="ORF">BT96DRAFT_555395</name>
</gene>
<reference evidence="2" key="1">
    <citation type="journal article" date="2019" name="Environ. Microbiol.">
        <title>Fungal ecological strategies reflected in gene transcription - a case study of two litter decomposers.</title>
        <authorList>
            <person name="Barbi F."/>
            <person name="Kohler A."/>
            <person name="Barry K."/>
            <person name="Baskaran P."/>
            <person name="Daum C."/>
            <person name="Fauchery L."/>
            <person name="Ihrmark K."/>
            <person name="Kuo A."/>
            <person name="LaButti K."/>
            <person name="Lipzen A."/>
            <person name="Morin E."/>
            <person name="Grigoriev I.V."/>
            <person name="Henrissat B."/>
            <person name="Lindahl B."/>
            <person name="Martin F."/>
        </authorList>
    </citation>
    <scope>NUCLEOTIDE SEQUENCE</scope>
    <source>
        <strain evidence="2">JB14</strain>
    </source>
</reference>
<keyword evidence="1" id="KW-1133">Transmembrane helix</keyword>
<accession>A0A6A4GK29</accession>
<sequence length="121" mass="13312">MGALDTTFGMIFNGLVISSSLFGVNVLQSYIYFRTYDRDPLLTKAMVGVIILLDAAGTLFLARGTYAYLVTGWGNPSSLESLNYGIFVSAYHVAGELYLQTNENRLTLSLQSSTFLLFSGW</sequence>
<feature type="transmembrane region" description="Helical" evidence="1">
    <location>
        <begin position="12"/>
        <end position="33"/>
    </location>
</feature>
<evidence type="ECO:0000313" key="2">
    <source>
        <dbReference type="EMBL" id="KAE9386092.1"/>
    </source>
</evidence>